<dbReference type="EC" id="2.1.2.9" evidence="2 5"/>
<comment type="similarity">
    <text evidence="1 5">Belongs to the Fmt family.</text>
</comment>
<dbReference type="PANTHER" id="PTHR11138">
    <property type="entry name" value="METHIONYL-TRNA FORMYLTRANSFERASE"/>
    <property type="match status" value="1"/>
</dbReference>
<keyword evidence="9" id="KW-1185">Reference proteome</keyword>
<feature type="domain" description="Formyl transferase N-terminal" evidence="6">
    <location>
        <begin position="3"/>
        <end position="181"/>
    </location>
</feature>
<evidence type="ECO:0000256" key="5">
    <source>
        <dbReference type="HAMAP-Rule" id="MF_00182"/>
    </source>
</evidence>
<feature type="binding site" evidence="5">
    <location>
        <begin position="110"/>
        <end position="113"/>
    </location>
    <ligand>
        <name>(6S)-5,6,7,8-tetrahydrofolate</name>
        <dbReference type="ChEBI" id="CHEBI:57453"/>
    </ligand>
</feature>
<name>A0A1I5WET7_9FIRM</name>
<dbReference type="InterPro" id="IPR036477">
    <property type="entry name" value="Formyl_transf_N_sf"/>
</dbReference>
<dbReference type="Proteomes" id="UP000198577">
    <property type="component" value="Unassembled WGS sequence"/>
</dbReference>
<dbReference type="InterPro" id="IPR044135">
    <property type="entry name" value="Met-tRNA-FMT_C"/>
</dbReference>
<keyword evidence="4 5" id="KW-0648">Protein biosynthesis</keyword>
<dbReference type="GO" id="GO:0004479">
    <property type="term" value="F:methionyl-tRNA formyltransferase activity"/>
    <property type="evidence" value="ECO:0007669"/>
    <property type="project" value="UniProtKB-UniRule"/>
</dbReference>
<dbReference type="InterPro" id="IPR011034">
    <property type="entry name" value="Formyl_transferase-like_C_sf"/>
</dbReference>
<dbReference type="InterPro" id="IPR005794">
    <property type="entry name" value="Fmt"/>
</dbReference>
<gene>
    <name evidence="5" type="primary">fmt</name>
    <name evidence="8" type="ORF">SAMN05444406_11622</name>
</gene>
<dbReference type="PROSITE" id="PS00373">
    <property type="entry name" value="GART"/>
    <property type="match status" value="1"/>
</dbReference>
<dbReference type="SUPFAM" id="SSF53328">
    <property type="entry name" value="Formyltransferase"/>
    <property type="match status" value="1"/>
</dbReference>
<dbReference type="CDD" id="cd08704">
    <property type="entry name" value="Met_tRNA_FMT_C"/>
    <property type="match status" value="1"/>
</dbReference>
<dbReference type="Gene3D" id="3.40.50.12230">
    <property type="match status" value="1"/>
</dbReference>
<evidence type="ECO:0000256" key="1">
    <source>
        <dbReference type="ARBA" id="ARBA00010699"/>
    </source>
</evidence>
<dbReference type="Pfam" id="PF02911">
    <property type="entry name" value="Formyl_trans_C"/>
    <property type="match status" value="1"/>
</dbReference>
<dbReference type="SUPFAM" id="SSF50486">
    <property type="entry name" value="FMT C-terminal domain-like"/>
    <property type="match status" value="1"/>
</dbReference>
<dbReference type="InterPro" id="IPR002376">
    <property type="entry name" value="Formyl_transf_N"/>
</dbReference>
<reference evidence="8 9" key="1">
    <citation type="submission" date="2016-10" db="EMBL/GenBank/DDBJ databases">
        <authorList>
            <person name="de Groot N.N."/>
        </authorList>
    </citation>
    <scope>NUCLEOTIDE SEQUENCE [LARGE SCALE GENOMIC DNA]</scope>
    <source>
        <strain evidence="8 9">DSM 20678</strain>
    </source>
</reference>
<evidence type="ECO:0000313" key="8">
    <source>
        <dbReference type="EMBL" id="SFQ18118.1"/>
    </source>
</evidence>
<evidence type="ECO:0000259" key="7">
    <source>
        <dbReference type="Pfam" id="PF02911"/>
    </source>
</evidence>
<dbReference type="CDD" id="cd08646">
    <property type="entry name" value="FMT_core_Met-tRNA-FMT_N"/>
    <property type="match status" value="1"/>
</dbReference>
<feature type="domain" description="Formyl transferase C-terminal" evidence="7">
    <location>
        <begin position="204"/>
        <end position="304"/>
    </location>
</feature>
<keyword evidence="3 5" id="KW-0808">Transferase</keyword>
<dbReference type="PANTHER" id="PTHR11138:SF5">
    <property type="entry name" value="METHIONYL-TRNA FORMYLTRANSFERASE, MITOCHONDRIAL"/>
    <property type="match status" value="1"/>
</dbReference>
<organism evidence="8 9">
    <name type="scientific">Caldicoprobacter faecalis</name>
    <dbReference type="NCBI Taxonomy" id="937334"/>
    <lineage>
        <taxon>Bacteria</taxon>
        <taxon>Bacillati</taxon>
        <taxon>Bacillota</taxon>
        <taxon>Clostridia</taxon>
        <taxon>Caldicoprobacterales</taxon>
        <taxon>Caldicoprobacteraceae</taxon>
        <taxon>Caldicoprobacter</taxon>
    </lineage>
</organism>
<dbReference type="Pfam" id="PF00551">
    <property type="entry name" value="Formyl_trans_N"/>
    <property type="match status" value="1"/>
</dbReference>
<proteinExistence type="inferred from homology"/>
<evidence type="ECO:0000256" key="3">
    <source>
        <dbReference type="ARBA" id="ARBA00022679"/>
    </source>
</evidence>
<accession>A0A1I5WET7</accession>
<dbReference type="NCBIfam" id="TIGR00460">
    <property type="entry name" value="fmt"/>
    <property type="match status" value="1"/>
</dbReference>
<evidence type="ECO:0000313" key="9">
    <source>
        <dbReference type="Proteomes" id="UP000198577"/>
    </source>
</evidence>
<comment type="function">
    <text evidence="5">Attaches a formyl group to the free amino group of methionyl-tRNA(fMet). The formyl group appears to play a dual role in the initiator identity of N-formylmethionyl-tRNA by promoting its recognition by IF2 and preventing the misappropriation of this tRNA by the elongation apparatus.</text>
</comment>
<dbReference type="InterPro" id="IPR005793">
    <property type="entry name" value="Formyl_trans_C"/>
</dbReference>
<comment type="catalytic activity">
    <reaction evidence="5">
        <text>L-methionyl-tRNA(fMet) + (6R)-10-formyltetrahydrofolate = N-formyl-L-methionyl-tRNA(fMet) + (6S)-5,6,7,8-tetrahydrofolate + H(+)</text>
        <dbReference type="Rhea" id="RHEA:24380"/>
        <dbReference type="Rhea" id="RHEA-COMP:9952"/>
        <dbReference type="Rhea" id="RHEA-COMP:9953"/>
        <dbReference type="ChEBI" id="CHEBI:15378"/>
        <dbReference type="ChEBI" id="CHEBI:57453"/>
        <dbReference type="ChEBI" id="CHEBI:78530"/>
        <dbReference type="ChEBI" id="CHEBI:78844"/>
        <dbReference type="ChEBI" id="CHEBI:195366"/>
        <dbReference type="EC" id="2.1.2.9"/>
    </reaction>
</comment>
<dbReference type="STRING" id="937334.SAMN05444406_11622"/>
<dbReference type="HAMAP" id="MF_00182">
    <property type="entry name" value="Formyl_trans"/>
    <property type="match status" value="1"/>
</dbReference>
<dbReference type="AlphaFoldDB" id="A0A1I5WET7"/>
<evidence type="ECO:0000256" key="4">
    <source>
        <dbReference type="ARBA" id="ARBA00022917"/>
    </source>
</evidence>
<dbReference type="InterPro" id="IPR041711">
    <property type="entry name" value="Met-tRNA-FMT_N"/>
</dbReference>
<dbReference type="GO" id="GO:0005829">
    <property type="term" value="C:cytosol"/>
    <property type="evidence" value="ECO:0007669"/>
    <property type="project" value="TreeGrafter"/>
</dbReference>
<sequence>MLKIVFMGTPEFAIPSLEAIVSSGHQIIGVVTQPDKPKGRGKKLAPPPVKEWAVARNIPVYQPEKVKDPEFIEVLKGLAPDLIVTAAYGQILPKEILDIPPLGCINVHASLLPKYRGASPIQQALIDGETETGITIMYMDVGMDTGDIIFQKSTPIYPDEQADELHDRLAVLGGEALAEVLKLFEKGRPAGRPQEQEKATYCKKIDKSMGNIDWTQSAVRIKNLVRGLTPWPGTFTFLGDQRIKVWKVQEWEYSNLGTHTPGQVVAADQRHGLVVACGEGFLRLVRIQGEGKKVMEDVEFLRGNPIPVGAIFRSEPSSEVPPSCEGKK</sequence>
<protein>
    <recommendedName>
        <fullName evidence="2 5">Methionyl-tRNA formyltransferase</fullName>
        <ecNumber evidence="2 5">2.1.2.9</ecNumber>
    </recommendedName>
</protein>
<dbReference type="InterPro" id="IPR001555">
    <property type="entry name" value="GART_AS"/>
</dbReference>
<dbReference type="EMBL" id="FOXR01000016">
    <property type="protein sequence ID" value="SFQ18118.1"/>
    <property type="molecule type" value="Genomic_DNA"/>
</dbReference>
<evidence type="ECO:0000259" key="6">
    <source>
        <dbReference type="Pfam" id="PF00551"/>
    </source>
</evidence>
<evidence type="ECO:0000256" key="2">
    <source>
        <dbReference type="ARBA" id="ARBA00012261"/>
    </source>
</evidence>
<dbReference type="FunFam" id="3.40.50.12230:FF:000001">
    <property type="entry name" value="Methionyl-tRNA formyltransferase"/>
    <property type="match status" value="1"/>
</dbReference>